<evidence type="ECO:0000313" key="2">
    <source>
        <dbReference type="EMBL" id="MBP2328886.1"/>
    </source>
</evidence>
<name>A0ABS4TY70_9PSEU</name>
<proteinExistence type="predicted"/>
<feature type="region of interest" description="Disordered" evidence="1">
    <location>
        <begin position="377"/>
        <end position="419"/>
    </location>
</feature>
<feature type="compositionally biased region" description="Polar residues" evidence="1">
    <location>
        <begin position="396"/>
        <end position="416"/>
    </location>
</feature>
<reference evidence="2 3" key="1">
    <citation type="submission" date="2021-03" db="EMBL/GenBank/DDBJ databases">
        <title>Sequencing the genomes of 1000 actinobacteria strains.</title>
        <authorList>
            <person name="Klenk H.-P."/>
        </authorList>
    </citation>
    <scope>NUCLEOTIDE SEQUENCE [LARGE SCALE GENOMIC DNA]</scope>
    <source>
        <strain evidence="2 3">DSM 46670</strain>
    </source>
</reference>
<evidence type="ECO:0000313" key="3">
    <source>
        <dbReference type="Proteomes" id="UP001519332"/>
    </source>
</evidence>
<dbReference type="Proteomes" id="UP001519332">
    <property type="component" value="Unassembled WGS sequence"/>
</dbReference>
<sequence>MDGRIGSLHCEYLVSQREDAEALDQIARTTLPGALDTALTALAGIGEAVYVCRDVRSDCVLDPHAPDLARRWAEALAGSISRAIGDNRHDQVNVMRFADQADYTARYLADHVHGRAAGRWYYRPLARSGHRPSDVAVLDAIRGPSAGEVLAALHRQGTLPDVLSVLDDAALAAVAEQALLPVEQTSATGDPLLTAAIQIASSCALWTDEAVVPKDIVVEVRDWRSPTALTEAVIDALRQLEHRGLLRRSGAVLPDEVRPEFGWLDLTRIDQWLSVPDVPLAPDAVILAQERRPIFPAALFVWPPSAVEQPGIAELVHFAAALNLAFPGETAQPSRRPSAANLLDHHLSTMAGQFARATASLDRTPLLLGSAPTLAAEGHDWTNPHTATPEAADRQPPTQTTTSPNLTLPGETTQPSRRLPPVNLLDHWLSTMANQLIKTATNLGGTPVLLGFNTAPTTERPNPHITPEAEPSRLLLPGRSGQRPDTGTRSHSGGPAFSAGPGFPLLDTGSVLRTHESVLAGWRIAMADRLGRVPVELGPATTSTPAPESDVMRHLPADVGSGVELSGAQIPATATPVGTPPQTQPGGLGGNLAKVRMVVHHLLTTAPGAVELGQRIGAAGPGPYSTVLLTAALFAEHPEWTNEPAVSEVITEAMAAWRDPDRVTEFGDLARVLAMTAVSTPEEVVTSPNAGVLLLLRSVADLRLPALLTRAGFATGLSATLLTVAARLTGANPSDPAAHVFAGLPEQPLDVLLDVWRQADDDRCAMVRDEVISAARAQRFTLDSDPAAELPDGLLGVPSADATIGLVSVAVLRAWSRWLGQFAGSSLGYLVGHFLCRAGTVHLTEDEIVVELTGGPLDVVLQLAGYDAPIATVPWLGGRSVTYRIGAR</sequence>
<accession>A0ABS4TY70</accession>
<keyword evidence="3" id="KW-1185">Reference proteome</keyword>
<dbReference type="EMBL" id="JAGINW010000001">
    <property type="protein sequence ID" value="MBP2328886.1"/>
    <property type="molecule type" value="Genomic_DNA"/>
</dbReference>
<protein>
    <submittedName>
        <fullName evidence="2">Uncharacterized protein</fullName>
    </submittedName>
</protein>
<organism evidence="2 3">
    <name type="scientific">Kibdelosporangium banguiense</name>
    <dbReference type="NCBI Taxonomy" id="1365924"/>
    <lineage>
        <taxon>Bacteria</taxon>
        <taxon>Bacillati</taxon>
        <taxon>Actinomycetota</taxon>
        <taxon>Actinomycetes</taxon>
        <taxon>Pseudonocardiales</taxon>
        <taxon>Pseudonocardiaceae</taxon>
        <taxon>Kibdelosporangium</taxon>
    </lineage>
</organism>
<comment type="caution">
    <text evidence="2">The sequence shown here is derived from an EMBL/GenBank/DDBJ whole genome shotgun (WGS) entry which is preliminary data.</text>
</comment>
<feature type="region of interest" description="Disordered" evidence="1">
    <location>
        <begin position="455"/>
        <end position="500"/>
    </location>
</feature>
<gene>
    <name evidence="2" type="ORF">JOF56_009271</name>
</gene>
<dbReference type="RefSeq" id="WP_209645788.1">
    <property type="nucleotide sequence ID" value="NZ_JAGINW010000001.1"/>
</dbReference>
<evidence type="ECO:0000256" key="1">
    <source>
        <dbReference type="SAM" id="MobiDB-lite"/>
    </source>
</evidence>